<evidence type="ECO:0000256" key="9">
    <source>
        <dbReference type="ARBA" id="ARBA00023284"/>
    </source>
</evidence>
<sequence length="266" mass="27512">MPRELRKRKAPAVEPATAPPAKKAQKKGPGAKAVAKVKEAVAPKTEEAIPAKPNGRSATKIKEGVAIDLEGFGGEIETHDGVKTTLKKLVDESKGGVVLFTYPKASTPGCTKQACQFRDEYVPLTATGFSIFGLSIDSPKANTNFKEKQKLSYTLLCDPGLTLISAIGLKKSPDKTNRGVFVVDKSGKILAAGAGSPSGTVEVVQRLVAGGGGLVAEEDEEEGSSKEAPVANGVNGSSKEDVAKAEVAAQVADTAEKLDKNEAAAA</sequence>
<comment type="similarity">
    <text evidence="11">Belongs to the peroxiredoxin family. BCP/PrxQ subfamily.</text>
</comment>
<dbReference type="EC" id="1.11.1.24" evidence="3"/>
<evidence type="ECO:0000256" key="14">
    <source>
        <dbReference type="SAM" id="MobiDB-lite"/>
    </source>
</evidence>
<evidence type="ECO:0000259" key="15">
    <source>
        <dbReference type="PROSITE" id="PS51352"/>
    </source>
</evidence>
<dbReference type="InterPro" id="IPR036249">
    <property type="entry name" value="Thioredoxin-like_sf"/>
</dbReference>
<keyword evidence="7" id="KW-1015">Disulfide bond</keyword>
<feature type="compositionally biased region" description="Basic residues" evidence="14">
    <location>
        <begin position="1"/>
        <end position="10"/>
    </location>
</feature>
<dbReference type="GO" id="GO:0005634">
    <property type="term" value="C:nucleus"/>
    <property type="evidence" value="ECO:0007669"/>
    <property type="project" value="UniProtKB-SubCell"/>
</dbReference>
<gene>
    <name evidence="16" type="ORF">BJ875DRAFT_500098</name>
</gene>
<feature type="domain" description="Thioredoxin" evidence="15">
    <location>
        <begin position="58"/>
        <end position="209"/>
    </location>
</feature>
<evidence type="ECO:0000256" key="3">
    <source>
        <dbReference type="ARBA" id="ARBA00013017"/>
    </source>
</evidence>
<dbReference type="Proteomes" id="UP000824998">
    <property type="component" value="Unassembled WGS sequence"/>
</dbReference>
<evidence type="ECO:0000256" key="10">
    <source>
        <dbReference type="ARBA" id="ARBA00032824"/>
    </source>
</evidence>
<keyword evidence="6" id="KW-0560">Oxidoreductase</keyword>
<dbReference type="InterPro" id="IPR000866">
    <property type="entry name" value="AhpC/TSA"/>
</dbReference>
<dbReference type="InterPro" id="IPR013766">
    <property type="entry name" value="Thioredoxin_domain"/>
</dbReference>
<dbReference type="Pfam" id="PF00578">
    <property type="entry name" value="AhpC-TSA"/>
    <property type="match status" value="1"/>
</dbReference>
<protein>
    <recommendedName>
        <fullName evidence="3">thioredoxin-dependent peroxiredoxin</fullName>
        <ecNumber evidence="3">1.11.1.24</ecNumber>
    </recommendedName>
    <alternativeName>
        <fullName evidence="13">Nuclear thiol peroxidase</fullName>
    </alternativeName>
    <alternativeName>
        <fullName evidence="10">Thioredoxin peroxidase</fullName>
    </alternativeName>
</protein>
<dbReference type="AlphaFoldDB" id="A0A9P7Y8R5"/>
<dbReference type="FunFam" id="3.40.30.10:FF:000157">
    <property type="entry name" value="DOT5p Nuclear thiol peroxidase"/>
    <property type="match status" value="1"/>
</dbReference>
<evidence type="ECO:0000256" key="6">
    <source>
        <dbReference type="ARBA" id="ARBA00023002"/>
    </source>
</evidence>
<dbReference type="SUPFAM" id="SSF52833">
    <property type="entry name" value="Thioredoxin-like"/>
    <property type="match status" value="1"/>
</dbReference>
<dbReference type="PANTHER" id="PTHR42801:SF23">
    <property type="entry name" value="PEROXIREDOXIN DOT5"/>
    <property type="match status" value="1"/>
</dbReference>
<organism evidence="16 17">
    <name type="scientific">Amylocarpus encephaloides</name>
    <dbReference type="NCBI Taxonomy" id="45428"/>
    <lineage>
        <taxon>Eukaryota</taxon>
        <taxon>Fungi</taxon>
        <taxon>Dikarya</taxon>
        <taxon>Ascomycota</taxon>
        <taxon>Pezizomycotina</taxon>
        <taxon>Leotiomycetes</taxon>
        <taxon>Helotiales</taxon>
        <taxon>Helotiales incertae sedis</taxon>
        <taxon>Amylocarpus</taxon>
    </lineage>
</organism>
<dbReference type="Gene3D" id="3.40.30.10">
    <property type="entry name" value="Glutaredoxin"/>
    <property type="match status" value="1"/>
</dbReference>
<keyword evidence="17" id="KW-1185">Reference proteome</keyword>
<keyword evidence="8" id="KW-0539">Nucleus</keyword>
<evidence type="ECO:0000256" key="5">
    <source>
        <dbReference type="ARBA" id="ARBA00022862"/>
    </source>
</evidence>
<dbReference type="CDD" id="cd03017">
    <property type="entry name" value="PRX_BCP"/>
    <property type="match status" value="1"/>
</dbReference>
<dbReference type="OrthoDB" id="338622at2759"/>
<keyword evidence="9" id="KW-0676">Redox-active center</keyword>
<comment type="caution">
    <text evidence="16">The sequence shown here is derived from an EMBL/GenBank/DDBJ whole genome shotgun (WGS) entry which is preliminary data.</text>
</comment>
<dbReference type="GO" id="GO:0008379">
    <property type="term" value="F:thioredoxin peroxidase activity"/>
    <property type="evidence" value="ECO:0007669"/>
    <property type="project" value="TreeGrafter"/>
</dbReference>
<evidence type="ECO:0000256" key="13">
    <source>
        <dbReference type="ARBA" id="ARBA00077538"/>
    </source>
</evidence>
<proteinExistence type="inferred from homology"/>
<dbReference type="GO" id="GO:0005737">
    <property type="term" value="C:cytoplasm"/>
    <property type="evidence" value="ECO:0007669"/>
    <property type="project" value="TreeGrafter"/>
</dbReference>
<feature type="region of interest" description="Disordered" evidence="14">
    <location>
        <begin position="215"/>
        <end position="245"/>
    </location>
</feature>
<evidence type="ECO:0000256" key="11">
    <source>
        <dbReference type="ARBA" id="ARBA00038489"/>
    </source>
</evidence>
<feature type="region of interest" description="Disordered" evidence="14">
    <location>
        <begin position="1"/>
        <end position="35"/>
    </location>
</feature>
<feature type="compositionally biased region" description="Low complexity" evidence="14">
    <location>
        <begin position="12"/>
        <end position="34"/>
    </location>
</feature>
<evidence type="ECO:0000313" key="17">
    <source>
        <dbReference type="Proteomes" id="UP000824998"/>
    </source>
</evidence>
<evidence type="ECO:0000256" key="2">
    <source>
        <dbReference type="ARBA" id="ARBA00011245"/>
    </source>
</evidence>
<dbReference type="EMBL" id="MU251797">
    <property type="protein sequence ID" value="KAG9229249.1"/>
    <property type="molecule type" value="Genomic_DNA"/>
</dbReference>
<comment type="catalytic activity">
    <reaction evidence="12">
        <text>a hydroperoxide + [thioredoxin]-dithiol = an alcohol + [thioredoxin]-disulfide + H2O</text>
        <dbReference type="Rhea" id="RHEA:62620"/>
        <dbReference type="Rhea" id="RHEA-COMP:10698"/>
        <dbReference type="Rhea" id="RHEA-COMP:10700"/>
        <dbReference type="ChEBI" id="CHEBI:15377"/>
        <dbReference type="ChEBI" id="CHEBI:29950"/>
        <dbReference type="ChEBI" id="CHEBI:30879"/>
        <dbReference type="ChEBI" id="CHEBI:35924"/>
        <dbReference type="ChEBI" id="CHEBI:50058"/>
        <dbReference type="EC" id="1.11.1.24"/>
    </reaction>
</comment>
<accession>A0A9P7Y8R5</accession>
<keyword evidence="5" id="KW-0049">Antioxidant</keyword>
<evidence type="ECO:0000256" key="8">
    <source>
        <dbReference type="ARBA" id="ARBA00023242"/>
    </source>
</evidence>
<comment type="subunit">
    <text evidence="2">Monomer.</text>
</comment>
<keyword evidence="4" id="KW-0575">Peroxidase</keyword>
<reference evidence="16" key="1">
    <citation type="journal article" date="2021" name="IMA Fungus">
        <title>Genomic characterization of three marine fungi, including Emericellopsis atlantica sp. nov. with signatures of a generalist lifestyle and marine biomass degradation.</title>
        <authorList>
            <person name="Hagestad O.C."/>
            <person name="Hou L."/>
            <person name="Andersen J.H."/>
            <person name="Hansen E.H."/>
            <person name="Altermark B."/>
            <person name="Li C."/>
            <person name="Kuhnert E."/>
            <person name="Cox R.J."/>
            <person name="Crous P.W."/>
            <person name="Spatafora J.W."/>
            <person name="Lail K."/>
            <person name="Amirebrahimi M."/>
            <person name="Lipzen A."/>
            <person name="Pangilinan J."/>
            <person name="Andreopoulos W."/>
            <person name="Hayes R.D."/>
            <person name="Ng V."/>
            <person name="Grigoriev I.V."/>
            <person name="Jackson S.A."/>
            <person name="Sutton T.D.S."/>
            <person name="Dobson A.D.W."/>
            <person name="Rama T."/>
        </authorList>
    </citation>
    <scope>NUCLEOTIDE SEQUENCE</scope>
    <source>
        <strain evidence="16">TRa018bII</strain>
    </source>
</reference>
<evidence type="ECO:0000313" key="16">
    <source>
        <dbReference type="EMBL" id="KAG9229249.1"/>
    </source>
</evidence>
<dbReference type="PANTHER" id="PTHR42801">
    <property type="entry name" value="THIOREDOXIN-DEPENDENT PEROXIDE REDUCTASE"/>
    <property type="match status" value="1"/>
</dbReference>
<evidence type="ECO:0000256" key="7">
    <source>
        <dbReference type="ARBA" id="ARBA00023157"/>
    </source>
</evidence>
<dbReference type="PROSITE" id="PS51352">
    <property type="entry name" value="THIOREDOXIN_2"/>
    <property type="match status" value="1"/>
</dbReference>
<comment type="subcellular location">
    <subcellularLocation>
        <location evidence="1">Nucleus</location>
    </subcellularLocation>
</comment>
<dbReference type="GO" id="GO:0034599">
    <property type="term" value="P:cellular response to oxidative stress"/>
    <property type="evidence" value="ECO:0007669"/>
    <property type="project" value="UniProtKB-ARBA"/>
</dbReference>
<evidence type="ECO:0000256" key="12">
    <source>
        <dbReference type="ARBA" id="ARBA00049091"/>
    </source>
</evidence>
<evidence type="ECO:0000256" key="4">
    <source>
        <dbReference type="ARBA" id="ARBA00022559"/>
    </source>
</evidence>
<evidence type="ECO:0000256" key="1">
    <source>
        <dbReference type="ARBA" id="ARBA00004123"/>
    </source>
</evidence>
<name>A0A9P7Y8R5_9HELO</name>
<dbReference type="InterPro" id="IPR050924">
    <property type="entry name" value="Peroxiredoxin_BCP/PrxQ"/>
</dbReference>
<dbReference type="GO" id="GO:0045454">
    <property type="term" value="P:cell redox homeostasis"/>
    <property type="evidence" value="ECO:0007669"/>
    <property type="project" value="TreeGrafter"/>
</dbReference>